<name>A0A0P0BZR0_9BACT</name>
<dbReference type="KEGG" id="rti:DC20_02105"/>
<accession>A0A0P0BZR0</accession>
<evidence type="ECO:0000313" key="3">
    <source>
        <dbReference type="EMBL" id="ALI97989.1"/>
    </source>
</evidence>
<evidence type="ECO:0000259" key="2">
    <source>
        <dbReference type="Pfam" id="PF13568"/>
    </source>
</evidence>
<keyword evidence="4" id="KW-1185">Reference proteome</keyword>
<evidence type="ECO:0000256" key="1">
    <source>
        <dbReference type="SAM" id="SignalP"/>
    </source>
</evidence>
<dbReference type="InterPro" id="IPR025665">
    <property type="entry name" value="Beta-barrel_OMP_2"/>
</dbReference>
<feature type="signal peptide" evidence="1">
    <location>
        <begin position="1"/>
        <end position="20"/>
    </location>
</feature>
<keyword evidence="1" id="KW-0732">Signal</keyword>
<protein>
    <recommendedName>
        <fullName evidence="2">Outer membrane protein beta-barrel domain-containing protein</fullName>
    </recommendedName>
</protein>
<dbReference type="EMBL" id="CP012643">
    <property type="protein sequence ID" value="ALI97989.1"/>
    <property type="molecule type" value="Genomic_DNA"/>
</dbReference>
<gene>
    <name evidence="3" type="ORF">DC20_02105</name>
</gene>
<dbReference type="Proteomes" id="UP000061382">
    <property type="component" value="Chromosome"/>
</dbReference>
<proteinExistence type="predicted"/>
<feature type="domain" description="Outer membrane protein beta-barrel" evidence="2">
    <location>
        <begin position="19"/>
        <end position="161"/>
    </location>
</feature>
<dbReference type="PATRIC" id="fig|512763.3.peg.474"/>
<dbReference type="Pfam" id="PF13568">
    <property type="entry name" value="OMP_b-brl_2"/>
    <property type="match status" value="1"/>
</dbReference>
<feature type="chain" id="PRO_5006042342" description="Outer membrane protein beta-barrel domain-containing protein" evidence="1">
    <location>
        <begin position="21"/>
        <end position="191"/>
    </location>
</feature>
<reference evidence="3 4" key="1">
    <citation type="submission" date="2015-08" db="EMBL/GenBank/DDBJ databases">
        <title>Complete genome sequence of Rufibacter tibetensis strain 1351t, a radiation-resistant bacterium from tibet plateau.</title>
        <authorList>
            <person name="Dai J."/>
        </authorList>
    </citation>
    <scope>NUCLEOTIDE SEQUENCE [LARGE SCALE GENOMIC DNA]</scope>
    <source>
        <strain evidence="3 4">1351</strain>
    </source>
</reference>
<dbReference type="AlphaFoldDB" id="A0A0P0BZR0"/>
<dbReference type="RefSeq" id="WP_062542313.1">
    <property type="nucleotide sequence ID" value="NZ_CP012643.1"/>
</dbReference>
<sequence length="191" mass="20911">MKKIFLAAAIMISGALGAQAQTSLGIKGGINVATIRPLYEPNEPRIGAHVGLFASTPISGRFALQPELLYSQQGVETDRYTYTYHYLNIPLIFKGTLSGGLHLQVGPQFGVLLASNRKEGKSSLDITESMNRYDGALALGLGYDVAEWQISARYNFGLSDIRETKNGDLNLGRGDNLTNDVFQFSLGYRFR</sequence>
<evidence type="ECO:0000313" key="4">
    <source>
        <dbReference type="Proteomes" id="UP000061382"/>
    </source>
</evidence>
<organism evidence="3 4">
    <name type="scientific">Rufibacter tibetensis</name>
    <dbReference type="NCBI Taxonomy" id="512763"/>
    <lineage>
        <taxon>Bacteria</taxon>
        <taxon>Pseudomonadati</taxon>
        <taxon>Bacteroidota</taxon>
        <taxon>Cytophagia</taxon>
        <taxon>Cytophagales</taxon>
        <taxon>Hymenobacteraceae</taxon>
        <taxon>Rufibacter</taxon>
    </lineage>
</organism>
<dbReference type="STRING" id="512763.DC20_02105"/>